<dbReference type="SUPFAM" id="SSF52172">
    <property type="entry name" value="CheY-like"/>
    <property type="match status" value="1"/>
</dbReference>
<dbReference type="InterPro" id="IPR001789">
    <property type="entry name" value="Sig_transdc_resp-reg_receiver"/>
</dbReference>
<dbReference type="PANTHER" id="PTHR43047">
    <property type="entry name" value="TWO-COMPONENT HISTIDINE PROTEIN KINASE"/>
    <property type="match status" value="1"/>
</dbReference>
<evidence type="ECO:0000259" key="17">
    <source>
        <dbReference type="PROSITE" id="PS50109"/>
    </source>
</evidence>
<dbReference type="SUPFAM" id="SSF47226">
    <property type="entry name" value="Histidine-containing phosphotransfer domain, HPT domain"/>
    <property type="match status" value="1"/>
</dbReference>
<dbReference type="PROSITE" id="PS50113">
    <property type="entry name" value="PAC"/>
    <property type="match status" value="2"/>
</dbReference>
<dbReference type="SMART" id="SM00086">
    <property type="entry name" value="PAC"/>
    <property type="match status" value="2"/>
</dbReference>
<dbReference type="InterPro" id="IPR000700">
    <property type="entry name" value="PAS-assoc_C"/>
</dbReference>
<evidence type="ECO:0000256" key="14">
    <source>
        <dbReference type="PROSITE-ProRule" id="PRU00169"/>
    </source>
</evidence>
<evidence type="ECO:0000256" key="9">
    <source>
        <dbReference type="ARBA" id="ARBA00022777"/>
    </source>
</evidence>
<dbReference type="NCBIfam" id="TIGR00229">
    <property type="entry name" value="sensory_box"/>
    <property type="match status" value="2"/>
</dbReference>
<dbReference type="InterPro" id="IPR013767">
    <property type="entry name" value="PAS_fold"/>
</dbReference>
<evidence type="ECO:0000259" key="20">
    <source>
        <dbReference type="PROSITE" id="PS50113"/>
    </source>
</evidence>
<proteinExistence type="predicted"/>
<dbReference type="SMART" id="SM00388">
    <property type="entry name" value="HisKA"/>
    <property type="match status" value="1"/>
</dbReference>
<accession>A0ABS4SK79</accession>
<keyword evidence="11 16" id="KW-1133">Transmembrane helix</keyword>
<keyword evidence="6 14" id="KW-0597">Phosphoprotein</keyword>
<name>A0ABS4SK79_9PROT</name>
<dbReference type="InterPro" id="IPR035965">
    <property type="entry name" value="PAS-like_dom_sf"/>
</dbReference>
<evidence type="ECO:0000256" key="16">
    <source>
        <dbReference type="SAM" id="Phobius"/>
    </source>
</evidence>
<dbReference type="PROSITE" id="PS50112">
    <property type="entry name" value="PAS"/>
    <property type="match status" value="1"/>
</dbReference>
<evidence type="ECO:0000256" key="10">
    <source>
        <dbReference type="ARBA" id="ARBA00022840"/>
    </source>
</evidence>
<dbReference type="InterPro" id="IPR036641">
    <property type="entry name" value="HPT_dom_sf"/>
</dbReference>
<evidence type="ECO:0000256" key="6">
    <source>
        <dbReference type="ARBA" id="ARBA00022553"/>
    </source>
</evidence>
<evidence type="ECO:0000256" key="15">
    <source>
        <dbReference type="SAM" id="MobiDB-lite"/>
    </source>
</evidence>
<keyword evidence="5" id="KW-0997">Cell inner membrane</keyword>
<dbReference type="Pfam" id="PF02518">
    <property type="entry name" value="HATPase_c"/>
    <property type="match status" value="1"/>
</dbReference>
<keyword evidence="7" id="KW-0808">Transferase</keyword>
<dbReference type="PROSITE" id="PS50109">
    <property type="entry name" value="HIS_KIN"/>
    <property type="match status" value="1"/>
</dbReference>
<feature type="domain" description="PAC" evidence="20">
    <location>
        <begin position="428"/>
        <end position="480"/>
    </location>
</feature>
<evidence type="ECO:0000256" key="13">
    <source>
        <dbReference type="ARBA" id="ARBA00023136"/>
    </source>
</evidence>
<keyword evidence="12" id="KW-0902">Two-component regulatory system</keyword>
<dbReference type="CDD" id="cd00130">
    <property type="entry name" value="PAS"/>
    <property type="match status" value="2"/>
</dbReference>
<feature type="compositionally biased region" description="Pro residues" evidence="15">
    <location>
        <begin position="1"/>
        <end position="10"/>
    </location>
</feature>
<feature type="compositionally biased region" description="Low complexity" evidence="15">
    <location>
        <begin position="11"/>
        <end position="21"/>
    </location>
</feature>
<dbReference type="InterPro" id="IPR001610">
    <property type="entry name" value="PAC"/>
</dbReference>
<dbReference type="Pfam" id="PF00989">
    <property type="entry name" value="PAS"/>
    <property type="match status" value="1"/>
</dbReference>
<evidence type="ECO:0000259" key="19">
    <source>
        <dbReference type="PROSITE" id="PS50112"/>
    </source>
</evidence>
<keyword evidence="4" id="KW-1003">Cell membrane</keyword>
<dbReference type="SMART" id="SM00448">
    <property type="entry name" value="REC"/>
    <property type="match status" value="1"/>
</dbReference>
<feature type="modified residue" description="4-aspartylphosphate" evidence="14">
    <location>
        <position position="927"/>
    </location>
</feature>
<dbReference type="SUPFAM" id="SSF47384">
    <property type="entry name" value="Homodimeric domain of signal transducing histidine kinase"/>
    <property type="match status" value="1"/>
</dbReference>
<dbReference type="EC" id="2.7.13.3" evidence="3"/>
<evidence type="ECO:0000256" key="8">
    <source>
        <dbReference type="ARBA" id="ARBA00022692"/>
    </source>
</evidence>
<dbReference type="CDD" id="cd12914">
    <property type="entry name" value="PDC1_DGC_like"/>
    <property type="match status" value="1"/>
</dbReference>
<dbReference type="CDD" id="cd16922">
    <property type="entry name" value="HATPase_EvgS-ArcB-TorS-like"/>
    <property type="match status" value="1"/>
</dbReference>
<evidence type="ECO:0000256" key="12">
    <source>
        <dbReference type="ARBA" id="ARBA00023012"/>
    </source>
</evidence>
<evidence type="ECO:0000256" key="11">
    <source>
        <dbReference type="ARBA" id="ARBA00022989"/>
    </source>
</evidence>
<reference evidence="21 22" key="1">
    <citation type="submission" date="2021-03" db="EMBL/GenBank/DDBJ databases">
        <title>Genomic Encyclopedia of Type Strains, Phase III (KMG-III): the genomes of soil and plant-associated and newly described type strains.</title>
        <authorList>
            <person name="Whitman W."/>
        </authorList>
    </citation>
    <scope>NUCLEOTIDE SEQUENCE [LARGE SCALE GENOMIC DNA]</scope>
    <source>
        <strain evidence="21 22">IMMIB AFH-6</strain>
    </source>
</reference>
<dbReference type="PANTHER" id="PTHR43047:SF64">
    <property type="entry name" value="HISTIDINE KINASE CONTAINING CHEY-HOMOLOGOUS RECEIVER DOMAIN AND PAS DOMAIN-RELATED"/>
    <property type="match status" value="1"/>
</dbReference>
<evidence type="ECO:0000256" key="5">
    <source>
        <dbReference type="ARBA" id="ARBA00022519"/>
    </source>
</evidence>
<dbReference type="SUPFAM" id="SSF55785">
    <property type="entry name" value="PYP-like sensor domain (PAS domain)"/>
    <property type="match status" value="2"/>
</dbReference>
<feature type="domain" description="Histidine kinase" evidence="17">
    <location>
        <begin position="626"/>
        <end position="852"/>
    </location>
</feature>
<protein>
    <recommendedName>
        <fullName evidence="3">histidine kinase</fullName>
        <ecNumber evidence="3">2.7.13.3</ecNumber>
    </recommendedName>
</protein>
<dbReference type="CDD" id="cd12915">
    <property type="entry name" value="PDC2_DGC_like"/>
    <property type="match status" value="1"/>
</dbReference>
<keyword evidence="10" id="KW-0067">ATP-binding</keyword>
<dbReference type="Proteomes" id="UP000781958">
    <property type="component" value="Unassembled WGS sequence"/>
</dbReference>
<dbReference type="CDD" id="cd00088">
    <property type="entry name" value="HPT"/>
    <property type="match status" value="1"/>
</dbReference>
<dbReference type="InterPro" id="IPR033479">
    <property type="entry name" value="dCache_1"/>
</dbReference>
<feature type="transmembrane region" description="Helical" evidence="16">
    <location>
        <begin position="311"/>
        <end position="332"/>
    </location>
</feature>
<dbReference type="EMBL" id="JAGINP010000008">
    <property type="protein sequence ID" value="MBP2292925.1"/>
    <property type="molecule type" value="Genomic_DNA"/>
</dbReference>
<keyword evidence="10" id="KW-0547">Nucleotide-binding</keyword>
<dbReference type="Gene3D" id="3.30.450.20">
    <property type="entry name" value="PAS domain"/>
    <property type="match status" value="4"/>
</dbReference>
<dbReference type="InterPro" id="IPR003594">
    <property type="entry name" value="HATPase_dom"/>
</dbReference>
<dbReference type="Pfam" id="PF00072">
    <property type="entry name" value="Response_reg"/>
    <property type="match status" value="1"/>
</dbReference>
<dbReference type="Gene3D" id="3.30.565.10">
    <property type="entry name" value="Histidine kinase-like ATPase, C-terminal domain"/>
    <property type="match status" value="1"/>
</dbReference>
<evidence type="ECO:0000256" key="2">
    <source>
        <dbReference type="ARBA" id="ARBA00004429"/>
    </source>
</evidence>
<organism evidence="21 22">
    <name type="scientific">Azospirillum rugosum</name>
    <dbReference type="NCBI Taxonomy" id="416170"/>
    <lineage>
        <taxon>Bacteria</taxon>
        <taxon>Pseudomonadati</taxon>
        <taxon>Pseudomonadota</taxon>
        <taxon>Alphaproteobacteria</taxon>
        <taxon>Rhodospirillales</taxon>
        <taxon>Azospirillaceae</taxon>
        <taxon>Azospirillum</taxon>
    </lineage>
</organism>
<comment type="caution">
    <text evidence="21">The sequence shown here is derived from an EMBL/GenBank/DDBJ whole genome shotgun (WGS) entry which is preliminary data.</text>
</comment>
<sequence length="1118" mass="120166">MTHGPTPPPSSGVSAAVPAGGEPETRAYARRSRSLVAGVWLASLVLTASSWVAAFTLADRDEREAMLRAQRDTGNLARIIAEQTTRAIAGADRILNYVAYDLHRLGGQSALLRDALRNATQDSGLLLQLAYADGKGDLIQTSVEDAPARVNLADREHFRVHKDGTVQGLFISRPVFGRASGKWSIQLSRKVTAPDGRFGGMIVASLDPFYFSRIFDDLDVGRQGIVAIFGQDGILRARSVMNETIIGQDVSESTLFKASRESAQGFLRSVSTVDGVARLSSFRRLDSYPLVVSAGFAEAEFMAETWARQRIYVAGASAATALLLAMALLVTWQSRAQGRAHAALDETAGKLRASKERLRDIAETASDWFWEMDAAMRVTDVSGASDGSVRDPGRLLGRRCDEIALRQPGDEARWAEFRRSLDERRPFRDFEFAVRGPDGAVRIWSMSGKPVLGDDGGVVGYRGSGADVTERRRAERSLVDSEQRYRAMFAAVGQPIVVTDQTAVITGFNPAAEALFGYREGEVVGQNVTVLMPEAQAFAHDGLFQGYRASGRERPVGTIREVSIRHADGTVIPTEIALSSWRTGGAEQFIGVFRDVSKTKQIEADLRQARDSAEHANRMKSEFLATISHEIRTPMNGVLGTLLLLGGGELAAEERRLAGIARQSAESLLRLLDDILDFSKLEAGKIAIEEETCAPSRIAEAVVDVFKPKADEKGVALSCRMLPSVPDAVVTDPARLRQILFNLVGNAIKFTSAGHVAIRARRGQDMGDDRPDGRFLLEFEVEDTGIGIRPEALPHMFDRFTQADSSITRRYGGTGLGLAICKELCGLLGGGIDVASAPGRGSLFRFSIACAPGDPADLRLDGDGMDAVVPQPALPSLRVLAVDDNPVNRDIVRAMLQRAGHSVVTATDGAEAVQIAAREPFDLVLMDIQMPGMDGLTATRLIRTLPDPARRVPVIALTAHASGSSRPECEDAGMNGFVTKPIRPAALFEEIASVLGQHAPEKGGEPAPAAETADGLLDREQVDSIRDALGPEDWGRALDGFVRTAGDHVGQIAAALEAGDGFQRVAHTLKGLAWNVGAKRLGDLALAVETATPDEARALVPELRRTLAATVESLTAAS</sequence>
<keyword evidence="22" id="KW-1185">Reference proteome</keyword>
<dbReference type="PRINTS" id="PR00344">
    <property type="entry name" value="BCTRLSENSOR"/>
</dbReference>
<dbReference type="PROSITE" id="PS50110">
    <property type="entry name" value="RESPONSE_REGULATORY"/>
    <property type="match status" value="1"/>
</dbReference>
<dbReference type="Gene3D" id="1.20.120.160">
    <property type="entry name" value="HPT domain"/>
    <property type="match status" value="1"/>
</dbReference>
<gene>
    <name evidence="21" type="ORF">J2851_002706</name>
</gene>
<evidence type="ECO:0000313" key="21">
    <source>
        <dbReference type="EMBL" id="MBP2292925.1"/>
    </source>
</evidence>
<dbReference type="RefSeq" id="WP_209766779.1">
    <property type="nucleotide sequence ID" value="NZ_JAGINP010000008.1"/>
</dbReference>
<dbReference type="Pfam" id="PF00512">
    <property type="entry name" value="HisKA"/>
    <property type="match status" value="1"/>
</dbReference>
<keyword evidence="9" id="KW-0418">Kinase</keyword>
<dbReference type="InterPro" id="IPR008207">
    <property type="entry name" value="Sig_transdc_His_kin_Hpt_dom"/>
</dbReference>
<dbReference type="InterPro" id="IPR036890">
    <property type="entry name" value="HATPase_C_sf"/>
</dbReference>
<dbReference type="Pfam" id="PF01627">
    <property type="entry name" value="Hpt"/>
    <property type="match status" value="1"/>
</dbReference>
<dbReference type="CDD" id="cd00082">
    <property type="entry name" value="HisKA"/>
    <property type="match status" value="1"/>
</dbReference>
<dbReference type="CDD" id="cd17546">
    <property type="entry name" value="REC_hyHK_CKI1_RcsC-like"/>
    <property type="match status" value="1"/>
</dbReference>
<evidence type="ECO:0000256" key="3">
    <source>
        <dbReference type="ARBA" id="ARBA00012438"/>
    </source>
</evidence>
<dbReference type="InterPro" id="IPR011006">
    <property type="entry name" value="CheY-like_superfamily"/>
</dbReference>
<feature type="transmembrane region" description="Helical" evidence="16">
    <location>
        <begin position="35"/>
        <end position="58"/>
    </location>
</feature>
<dbReference type="InterPro" id="IPR004358">
    <property type="entry name" value="Sig_transdc_His_kin-like_C"/>
</dbReference>
<dbReference type="Gene3D" id="1.10.287.130">
    <property type="match status" value="1"/>
</dbReference>
<dbReference type="Pfam" id="PF02743">
    <property type="entry name" value="dCache_1"/>
    <property type="match status" value="1"/>
</dbReference>
<keyword evidence="8 16" id="KW-0812">Transmembrane</keyword>
<evidence type="ECO:0000259" key="18">
    <source>
        <dbReference type="PROSITE" id="PS50110"/>
    </source>
</evidence>
<dbReference type="InterPro" id="IPR036097">
    <property type="entry name" value="HisK_dim/P_sf"/>
</dbReference>
<comment type="catalytic activity">
    <reaction evidence="1">
        <text>ATP + protein L-histidine = ADP + protein N-phospho-L-histidine.</text>
        <dbReference type="EC" id="2.7.13.3"/>
    </reaction>
</comment>
<evidence type="ECO:0000256" key="1">
    <source>
        <dbReference type="ARBA" id="ARBA00000085"/>
    </source>
</evidence>
<feature type="domain" description="PAS" evidence="19">
    <location>
        <begin position="481"/>
        <end position="534"/>
    </location>
</feature>
<dbReference type="InterPro" id="IPR000014">
    <property type="entry name" value="PAS"/>
</dbReference>
<dbReference type="Pfam" id="PF08448">
    <property type="entry name" value="PAS_4"/>
    <property type="match status" value="1"/>
</dbReference>
<feature type="domain" description="Response regulatory" evidence="18">
    <location>
        <begin position="878"/>
        <end position="995"/>
    </location>
</feature>
<evidence type="ECO:0000313" key="22">
    <source>
        <dbReference type="Proteomes" id="UP000781958"/>
    </source>
</evidence>
<comment type="subcellular location">
    <subcellularLocation>
        <location evidence="2">Cell inner membrane</location>
        <topology evidence="2">Multi-pass membrane protein</topology>
    </subcellularLocation>
</comment>
<dbReference type="SUPFAM" id="SSF55874">
    <property type="entry name" value="ATPase domain of HSP90 chaperone/DNA topoisomerase II/histidine kinase"/>
    <property type="match status" value="1"/>
</dbReference>
<feature type="domain" description="PAC" evidence="20">
    <location>
        <begin position="558"/>
        <end position="608"/>
    </location>
</feature>
<dbReference type="InterPro" id="IPR005467">
    <property type="entry name" value="His_kinase_dom"/>
</dbReference>
<keyword evidence="13 16" id="KW-0472">Membrane</keyword>
<dbReference type="SMART" id="SM00387">
    <property type="entry name" value="HATPase_c"/>
    <property type="match status" value="1"/>
</dbReference>
<evidence type="ECO:0000256" key="4">
    <source>
        <dbReference type="ARBA" id="ARBA00022475"/>
    </source>
</evidence>
<feature type="region of interest" description="Disordered" evidence="15">
    <location>
        <begin position="1"/>
        <end position="21"/>
    </location>
</feature>
<dbReference type="Gene3D" id="3.40.50.2300">
    <property type="match status" value="1"/>
</dbReference>
<dbReference type="SMART" id="SM00091">
    <property type="entry name" value="PAS"/>
    <property type="match status" value="2"/>
</dbReference>
<dbReference type="InterPro" id="IPR013656">
    <property type="entry name" value="PAS_4"/>
</dbReference>
<dbReference type="InterPro" id="IPR003661">
    <property type="entry name" value="HisK_dim/P_dom"/>
</dbReference>
<evidence type="ECO:0000256" key="7">
    <source>
        <dbReference type="ARBA" id="ARBA00022679"/>
    </source>
</evidence>